<reference evidence="1" key="1">
    <citation type="journal article" date="2005" name="Proc. Natl. Acad. Sci. U.S.A.">
        <title>The psychrophilic lifestyle as revealed by the genome sequence of Colwellia psychrerythraea 34H through genomic and proteomic analyses.</title>
        <authorList>
            <person name="Methe B.A."/>
            <person name="Nelson K.E."/>
            <person name="Deming J.W."/>
            <person name="Momen B."/>
            <person name="Melamud E."/>
            <person name="Zhang X."/>
            <person name="Moult J."/>
            <person name="Madupu R."/>
            <person name="Nelson W.C."/>
            <person name="Dodson R.J."/>
            <person name="Brinkac L.M."/>
            <person name="Daugherty S.C."/>
            <person name="Durkin A.S."/>
            <person name="DeBoy R.T."/>
            <person name="Kolonay J.F."/>
            <person name="Sullivan S.A."/>
            <person name="Zhou L."/>
            <person name="Davidsen T.M."/>
            <person name="Wu M."/>
            <person name="Huston A.L."/>
            <person name="Lewis M."/>
            <person name="Weaver B."/>
            <person name="Weidman J.F."/>
            <person name="Khouri H."/>
            <person name="Utterback T.R."/>
            <person name="Feldblyum T.V."/>
            <person name="Fraser C.M."/>
        </authorList>
    </citation>
    <scope>NUCLEOTIDE SEQUENCE [LARGE SCALE GENOMIC DNA]</scope>
    <source>
        <strain evidence="1">34H</strain>
    </source>
</reference>
<dbReference type="InterPro" id="IPR021830">
    <property type="entry name" value="DUF3422"/>
</dbReference>
<dbReference type="Proteomes" id="UP000000547">
    <property type="component" value="Chromosome"/>
</dbReference>
<protein>
    <submittedName>
        <fullName evidence="1">Uncharacterized protein</fullName>
    </submittedName>
</protein>
<accession>Q483L1</accession>
<dbReference type="Pfam" id="PF11902">
    <property type="entry name" value="DUF3422"/>
    <property type="match status" value="1"/>
</dbReference>
<dbReference type="HOGENOM" id="CLU_2988850_0_0_6"/>
<dbReference type="AlphaFoldDB" id="Q483L1"/>
<organism evidence="1 2">
    <name type="scientific">Colwellia psychrerythraea (strain 34H / ATCC BAA-681)</name>
    <name type="common">Vibrio psychroerythus</name>
    <dbReference type="NCBI Taxonomy" id="167879"/>
    <lineage>
        <taxon>Bacteria</taxon>
        <taxon>Pseudomonadati</taxon>
        <taxon>Pseudomonadota</taxon>
        <taxon>Gammaproteobacteria</taxon>
        <taxon>Alteromonadales</taxon>
        <taxon>Colwelliaceae</taxon>
        <taxon>Colwellia</taxon>
    </lineage>
</organism>
<name>Q483L1_COLP3</name>
<dbReference type="EMBL" id="CP000083">
    <property type="protein sequence ID" value="AAZ26881.1"/>
    <property type="molecule type" value="Genomic_DNA"/>
</dbReference>
<dbReference type="STRING" id="167879.CPS_2027"/>
<evidence type="ECO:0000313" key="1">
    <source>
        <dbReference type="EMBL" id="AAZ26881.1"/>
    </source>
</evidence>
<dbReference type="KEGG" id="cps:CPS_2027"/>
<sequence length="57" mass="6839">MFLHQYGDSHVAELIHLQEVCQRYSVSLPANDSVCFYQKIGEFEIRWERHIEFSSYT</sequence>
<evidence type="ECO:0000313" key="2">
    <source>
        <dbReference type="Proteomes" id="UP000000547"/>
    </source>
</evidence>
<gene>
    <name evidence="1" type="ordered locus">CPS_2027</name>
</gene>
<proteinExistence type="predicted"/>
<dbReference type="RefSeq" id="WP_011042849.1">
    <property type="nucleotide sequence ID" value="NC_003910.7"/>
</dbReference>